<dbReference type="EMBL" id="MU274900">
    <property type="protein sequence ID" value="KAI0094825.1"/>
    <property type="molecule type" value="Genomic_DNA"/>
</dbReference>
<sequence>MISWLASAVLYLIHTVYALVNVVTSWRQYRFAREPYPLVAERSKLPRHVAILLASTLEHVSDSFEQEVLQNVEQAVGWCRQAGIQRLTLYDRQGILSRLSFDLRARILRVAEDATVTTSESELEYPLTPPLSDSPSSPRSLSPKQEILPKLHVATLKLDISPAKRKNSGRGTVKRRVSRKDSDSVIPPTTIDIVSYESGKTAIAEVANALVRNYDRNSSRTKLEEFTLSVNELQSLVESEKGFPAPDLMLIHYFTPYTLPKAVLELFGFSPWHISLTEFYYSIYPSSWWAHSSSERKDTDTYIPFQEIDLRRALDQYAGAEMRLGK</sequence>
<evidence type="ECO:0000313" key="1">
    <source>
        <dbReference type="EMBL" id="KAI0094825.1"/>
    </source>
</evidence>
<reference evidence="1" key="1">
    <citation type="journal article" date="2021" name="Environ. Microbiol.">
        <title>Gene family expansions and transcriptome signatures uncover fungal adaptations to wood decay.</title>
        <authorList>
            <person name="Hage H."/>
            <person name="Miyauchi S."/>
            <person name="Viragh M."/>
            <person name="Drula E."/>
            <person name="Min B."/>
            <person name="Chaduli D."/>
            <person name="Navarro D."/>
            <person name="Favel A."/>
            <person name="Norest M."/>
            <person name="Lesage-Meessen L."/>
            <person name="Balint B."/>
            <person name="Merenyi Z."/>
            <person name="de Eugenio L."/>
            <person name="Morin E."/>
            <person name="Martinez A.T."/>
            <person name="Baldrian P."/>
            <person name="Stursova M."/>
            <person name="Martinez M.J."/>
            <person name="Novotny C."/>
            <person name="Magnuson J.K."/>
            <person name="Spatafora J.W."/>
            <person name="Maurice S."/>
            <person name="Pangilinan J."/>
            <person name="Andreopoulos W."/>
            <person name="LaButti K."/>
            <person name="Hundley H."/>
            <person name="Na H."/>
            <person name="Kuo A."/>
            <person name="Barry K."/>
            <person name="Lipzen A."/>
            <person name="Henrissat B."/>
            <person name="Riley R."/>
            <person name="Ahrendt S."/>
            <person name="Nagy L.G."/>
            <person name="Grigoriev I.V."/>
            <person name="Martin F."/>
            <person name="Rosso M.N."/>
        </authorList>
    </citation>
    <scope>NUCLEOTIDE SEQUENCE</scope>
    <source>
        <strain evidence="1">CBS 384.51</strain>
    </source>
</reference>
<proteinExistence type="predicted"/>
<evidence type="ECO:0000313" key="2">
    <source>
        <dbReference type="Proteomes" id="UP001055072"/>
    </source>
</evidence>
<gene>
    <name evidence="1" type="ORF">BDY19DRAFT_44932</name>
</gene>
<dbReference type="Proteomes" id="UP001055072">
    <property type="component" value="Unassembled WGS sequence"/>
</dbReference>
<keyword evidence="2" id="KW-1185">Reference proteome</keyword>
<comment type="caution">
    <text evidence="1">The sequence shown here is derived from an EMBL/GenBank/DDBJ whole genome shotgun (WGS) entry which is preliminary data.</text>
</comment>
<organism evidence="1 2">
    <name type="scientific">Irpex rosettiformis</name>
    <dbReference type="NCBI Taxonomy" id="378272"/>
    <lineage>
        <taxon>Eukaryota</taxon>
        <taxon>Fungi</taxon>
        <taxon>Dikarya</taxon>
        <taxon>Basidiomycota</taxon>
        <taxon>Agaricomycotina</taxon>
        <taxon>Agaricomycetes</taxon>
        <taxon>Polyporales</taxon>
        <taxon>Irpicaceae</taxon>
        <taxon>Irpex</taxon>
    </lineage>
</organism>
<accession>A0ACB8UMM8</accession>
<protein>
    <submittedName>
        <fullName evidence="1">Uncharacterized protein</fullName>
    </submittedName>
</protein>
<name>A0ACB8UMM8_9APHY</name>